<dbReference type="Proteomes" id="UP000310314">
    <property type="component" value="Unassembled WGS sequence"/>
</dbReference>
<gene>
    <name evidence="2" type="ORF">FEE95_04760</name>
</gene>
<dbReference type="AlphaFoldDB" id="A0A5S3PZJ9"/>
<name>A0A5S3PZJ9_9FLAO</name>
<comment type="caution">
    <text evidence="2">The sequence shown here is derived from an EMBL/GenBank/DDBJ whole genome shotgun (WGS) entry which is preliminary data.</text>
</comment>
<dbReference type="RefSeq" id="WP_138656680.1">
    <property type="nucleotide sequence ID" value="NZ_VATY01000001.1"/>
</dbReference>
<keyword evidence="1" id="KW-1133">Transmembrane helix</keyword>
<keyword evidence="3" id="KW-1185">Reference proteome</keyword>
<proteinExistence type="predicted"/>
<evidence type="ECO:0000313" key="2">
    <source>
        <dbReference type="EMBL" id="TMM58747.1"/>
    </source>
</evidence>
<keyword evidence="1" id="KW-0812">Transmembrane</keyword>
<protein>
    <submittedName>
        <fullName evidence="2">Uncharacterized protein</fullName>
    </submittedName>
</protein>
<reference evidence="2 3" key="1">
    <citation type="submission" date="2019-05" db="EMBL/GenBank/DDBJ databases">
        <authorList>
            <person name="Zhang J.-Y."/>
            <person name="Feg X."/>
            <person name="Du Z.-J."/>
        </authorList>
    </citation>
    <scope>NUCLEOTIDE SEQUENCE [LARGE SCALE GENOMIC DNA]</scope>
    <source>
        <strain evidence="2 3">RZ26</strain>
    </source>
</reference>
<feature type="transmembrane region" description="Helical" evidence="1">
    <location>
        <begin position="30"/>
        <end position="48"/>
    </location>
</feature>
<evidence type="ECO:0000256" key="1">
    <source>
        <dbReference type="SAM" id="Phobius"/>
    </source>
</evidence>
<keyword evidence="1" id="KW-0472">Membrane</keyword>
<dbReference type="EMBL" id="VATY01000001">
    <property type="protein sequence ID" value="TMM58747.1"/>
    <property type="molecule type" value="Genomic_DNA"/>
</dbReference>
<sequence>MKTSMIIIAALLLNTTLLVAEPLSTIVKGINPFILIGVEAVLILGYFANKWLRELNRACTLDFGYLNIFVVKSK</sequence>
<accession>A0A5S3PZJ9</accession>
<organism evidence="2 3">
    <name type="scientific">Maribacter algarum</name>
    <name type="common">ex Zhang et al. 2020</name>
    <dbReference type="NCBI Taxonomy" id="2578118"/>
    <lineage>
        <taxon>Bacteria</taxon>
        <taxon>Pseudomonadati</taxon>
        <taxon>Bacteroidota</taxon>
        <taxon>Flavobacteriia</taxon>
        <taxon>Flavobacteriales</taxon>
        <taxon>Flavobacteriaceae</taxon>
        <taxon>Maribacter</taxon>
    </lineage>
</organism>
<evidence type="ECO:0000313" key="3">
    <source>
        <dbReference type="Proteomes" id="UP000310314"/>
    </source>
</evidence>
<dbReference type="OrthoDB" id="1449972at2"/>